<feature type="region of interest" description="Disordered" evidence="4">
    <location>
        <begin position="398"/>
        <end position="432"/>
    </location>
</feature>
<feature type="region of interest" description="Disordered" evidence="4">
    <location>
        <begin position="775"/>
        <end position="972"/>
    </location>
</feature>
<feature type="domain" description="KANL2-like probable zinc-finger" evidence="5">
    <location>
        <begin position="280"/>
        <end position="329"/>
    </location>
</feature>
<keyword evidence="3" id="KW-0175">Coiled coil</keyword>
<accession>A0A2A2J0I2</accession>
<comment type="caution">
    <text evidence="6">The sequence shown here is derived from an EMBL/GenBank/DDBJ whole genome shotgun (WGS) entry which is preliminary data.</text>
</comment>
<feature type="region of interest" description="Disordered" evidence="4">
    <location>
        <begin position="468"/>
        <end position="489"/>
    </location>
</feature>
<feature type="region of interest" description="Disordered" evidence="4">
    <location>
        <begin position="569"/>
        <end position="648"/>
    </location>
</feature>
<protein>
    <recommendedName>
        <fullName evidence="5">KANL2-like probable zinc-finger domain-containing protein</fullName>
    </recommendedName>
</protein>
<feature type="compositionally biased region" description="Polar residues" evidence="4">
    <location>
        <begin position="520"/>
        <end position="531"/>
    </location>
</feature>
<feature type="compositionally biased region" description="Low complexity" evidence="4">
    <location>
        <begin position="569"/>
        <end position="582"/>
    </location>
</feature>
<dbReference type="Pfam" id="PF13891">
    <property type="entry name" value="zf-C3HC3H_KANSL2"/>
    <property type="match status" value="1"/>
</dbReference>
<keyword evidence="2" id="KW-0539">Nucleus</keyword>
<feature type="region of interest" description="Disordered" evidence="4">
    <location>
        <begin position="1"/>
        <end position="20"/>
    </location>
</feature>
<dbReference type="Proteomes" id="UP000218231">
    <property type="component" value="Unassembled WGS sequence"/>
</dbReference>
<comment type="subcellular location">
    <subcellularLocation>
        <location evidence="1">Nucleus</location>
    </subcellularLocation>
</comment>
<proteinExistence type="predicted"/>
<sequence length="972" mass="107332">MLVRRPTSPSSALDKKIADNPPDRYVPLPGSRFGLVSNEYDKNFYAQCSYIAARTLIRCKQVRSKEALARNDGICEMHDKLCSTLKELSNKEKVRLESDFVTKRRRIPMVIRTNDYVCEEDPSLYSVSTCYGSIPNYIAFEDQMLYQLRNANTFTDKELLKMQLEMTKREIATLEEVRSIAKEDARRFYQMFDYSNKTKRKYINLDKLQGKAFEANEMYSKSHKEMEELFVKPQVKKPACTNRCIQGTECKTDGEMVFVLLQEVVGRVADDGIMAEDDPDRCRSSAVPSSSYCFNHILLDKLQKVYVPCDRCQMPCINLGHEVALCTTHLSVLNNVRRVNLMEAKNVPNSPVFINKVVIDEEERNPHAADQAARLLQKVHENPTAQMTAAAQARSRMQLQQAASQPRQTLSSTFPHNQQQQQQQQQMPPTAMSPAINIHNVPILPRQNSRAKRMANDEASMRCARARPFNRDNFGDKPINTVQPGSSFSSTVQKSSILNATMPIRPPAVYRNVHKPPPASATSNIQTTSVGGQRVLQRPTHVALPQSDTQQKARHDLIAQSAAALTAQKFKQQQQTAPQAQAGSQDDMEFLEEDRKTPPPDDIGMVRQYGRRPSTAGRGQKARGIHSGSAASGSGTTTAGKGRGMPMVHTLQPPGRTIRYMTSKPLGNLTVPVLSSQPQSTAAAGKLSGIPPSEVPPSFPPAKPLGMGSLNAPLNPPPDFAAPFDLEEFRRLADGMSDVPLGDVMSYVIKQQVNPKNLTPNELAQLVNQAIANDPNKHAAGSSNARSGSAVSKQASSHATSSATASIELPEISLSRERPQPPHRLLATTPRIIPLERVPPSASESPAKVVRTPQPPANEQTEKATKRDSKSASKETDRANRSSSSRPGSSMSAEEEEMANERRASLRTRPAQQNPPPMRNATKRAASDKDKGGQAKRARKEADTQLTVADTEQMDPLSILAEAAQRVDKRGE</sequence>
<dbReference type="STRING" id="2018661.A0A2A2J0I2"/>
<reference evidence="6 7" key="1">
    <citation type="journal article" date="2017" name="Curr. Biol.">
        <title>Genome architecture and evolution of a unichromosomal asexual nematode.</title>
        <authorList>
            <person name="Fradin H."/>
            <person name="Zegar C."/>
            <person name="Gutwein M."/>
            <person name="Lucas J."/>
            <person name="Kovtun M."/>
            <person name="Corcoran D."/>
            <person name="Baugh L.R."/>
            <person name="Kiontke K."/>
            <person name="Gunsalus K."/>
            <person name="Fitch D.H."/>
            <person name="Piano F."/>
        </authorList>
    </citation>
    <scope>NUCLEOTIDE SEQUENCE [LARGE SCALE GENOMIC DNA]</scope>
    <source>
        <strain evidence="6">PF1309</strain>
    </source>
</reference>
<keyword evidence="7" id="KW-1185">Reference proteome</keyword>
<organism evidence="6 7">
    <name type="scientific">Diploscapter pachys</name>
    <dbReference type="NCBI Taxonomy" id="2018661"/>
    <lineage>
        <taxon>Eukaryota</taxon>
        <taxon>Metazoa</taxon>
        <taxon>Ecdysozoa</taxon>
        <taxon>Nematoda</taxon>
        <taxon>Chromadorea</taxon>
        <taxon>Rhabditida</taxon>
        <taxon>Rhabditina</taxon>
        <taxon>Rhabditomorpha</taxon>
        <taxon>Rhabditoidea</taxon>
        <taxon>Rhabditidae</taxon>
        <taxon>Diploscapter</taxon>
    </lineage>
</organism>
<feature type="compositionally biased region" description="Basic and acidic residues" evidence="4">
    <location>
        <begin position="860"/>
        <end position="880"/>
    </location>
</feature>
<evidence type="ECO:0000256" key="2">
    <source>
        <dbReference type="ARBA" id="ARBA00023242"/>
    </source>
</evidence>
<evidence type="ECO:0000256" key="1">
    <source>
        <dbReference type="ARBA" id="ARBA00004123"/>
    </source>
</evidence>
<dbReference type="GO" id="GO:0005634">
    <property type="term" value="C:nucleus"/>
    <property type="evidence" value="ECO:0007669"/>
    <property type="project" value="UniProtKB-SubCell"/>
</dbReference>
<feature type="coiled-coil region" evidence="3">
    <location>
        <begin position="157"/>
        <end position="184"/>
    </location>
</feature>
<evidence type="ECO:0000259" key="5">
    <source>
        <dbReference type="Pfam" id="PF13891"/>
    </source>
</evidence>
<feature type="region of interest" description="Disordered" evidence="4">
    <location>
        <begin position="512"/>
        <end position="531"/>
    </location>
</feature>
<feature type="compositionally biased region" description="Polar residues" evidence="4">
    <location>
        <begin position="480"/>
        <end position="489"/>
    </location>
</feature>
<gene>
    <name evidence="6" type="ORF">WR25_03922</name>
</gene>
<dbReference type="OrthoDB" id="5850696at2759"/>
<feature type="compositionally biased region" description="Low complexity" evidence="4">
    <location>
        <begin position="779"/>
        <end position="806"/>
    </location>
</feature>
<dbReference type="AlphaFoldDB" id="A0A2A2J0I2"/>
<evidence type="ECO:0000313" key="7">
    <source>
        <dbReference type="Proteomes" id="UP000218231"/>
    </source>
</evidence>
<feature type="compositionally biased region" description="Low complexity" evidence="4">
    <location>
        <begin position="882"/>
        <end position="892"/>
    </location>
</feature>
<evidence type="ECO:0000313" key="6">
    <source>
        <dbReference type="EMBL" id="PAV55518.1"/>
    </source>
</evidence>
<evidence type="ECO:0000256" key="4">
    <source>
        <dbReference type="SAM" id="MobiDB-lite"/>
    </source>
</evidence>
<evidence type="ECO:0000256" key="3">
    <source>
        <dbReference type="SAM" id="Coils"/>
    </source>
</evidence>
<dbReference type="InterPro" id="IPR025927">
    <property type="entry name" value="Znf_KANL2-like"/>
</dbReference>
<dbReference type="EMBL" id="LIAE01010766">
    <property type="protein sequence ID" value="PAV55518.1"/>
    <property type="molecule type" value="Genomic_DNA"/>
</dbReference>
<feature type="compositionally biased region" description="Low complexity" evidence="4">
    <location>
        <begin position="627"/>
        <end position="640"/>
    </location>
</feature>
<name>A0A2A2J0I2_9BILA</name>
<feature type="compositionally biased region" description="Polar residues" evidence="4">
    <location>
        <begin position="398"/>
        <end position="417"/>
    </location>
</feature>